<evidence type="ECO:0000313" key="1">
    <source>
        <dbReference type="EMBL" id="MCM2535614.1"/>
    </source>
</evidence>
<dbReference type="EMBL" id="JAMQCR010000003">
    <property type="protein sequence ID" value="MCM2535614.1"/>
    <property type="molecule type" value="Genomic_DNA"/>
</dbReference>
<dbReference type="Pfam" id="PF04025">
    <property type="entry name" value="RemA-like"/>
    <property type="match status" value="1"/>
</dbReference>
<sequence length="82" mass="9416">MYIHIGEDQSIHAKDIISILDKESVNSSKLVEEFIKYHENKLVNLSKNPFKSVVITYDKVYLSPIASGTLKKRSSQVNMQEF</sequence>
<name>A0ABT0WJC2_9BACI</name>
<keyword evidence="2" id="KW-1185">Reference proteome</keyword>
<dbReference type="Proteomes" id="UP001523262">
    <property type="component" value="Unassembled WGS sequence"/>
</dbReference>
<organism evidence="1 2">
    <name type="scientific">Neobacillus pocheonensis</name>
    <dbReference type="NCBI Taxonomy" id="363869"/>
    <lineage>
        <taxon>Bacteria</taxon>
        <taxon>Bacillati</taxon>
        <taxon>Bacillota</taxon>
        <taxon>Bacilli</taxon>
        <taxon>Bacillales</taxon>
        <taxon>Bacillaceae</taxon>
        <taxon>Neobacillus</taxon>
    </lineage>
</organism>
<proteinExistence type="predicted"/>
<protein>
    <submittedName>
        <fullName evidence="1">DUF370 domain-containing protein</fullName>
    </submittedName>
</protein>
<reference evidence="1 2" key="1">
    <citation type="submission" date="2022-06" db="EMBL/GenBank/DDBJ databases">
        <authorList>
            <person name="Jeon C.O."/>
        </authorList>
    </citation>
    <scope>NUCLEOTIDE SEQUENCE [LARGE SCALE GENOMIC DNA]</scope>
    <source>
        <strain evidence="1 2">KCTC 13943</strain>
    </source>
</reference>
<evidence type="ECO:0000313" key="2">
    <source>
        <dbReference type="Proteomes" id="UP001523262"/>
    </source>
</evidence>
<gene>
    <name evidence="1" type="ORF">NDK43_29150</name>
</gene>
<comment type="caution">
    <text evidence="1">The sequence shown here is derived from an EMBL/GenBank/DDBJ whole genome shotgun (WGS) entry which is preliminary data.</text>
</comment>
<dbReference type="InterPro" id="IPR007169">
    <property type="entry name" value="RemA-like"/>
</dbReference>
<dbReference type="NCBIfam" id="NF046065">
    <property type="entry name" value="MtxRegRemB"/>
    <property type="match status" value="1"/>
</dbReference>
<accession>A0ABT0WJC2</accession>